<dbReference type="PANTHER" id="PTHR43544:SF12">
    <property type="entry name" value="NAD(P)-BINDING ROSSMANN-FOLD SUPERFAMILY PROTEIN"/>
    <property type="match status" value="1"/>
</dbReference>
<dbReference type="GO" id="GO:0016491">
    <property type="term" value="F:oxidoreductase activity"/>
    <property type="evidence" value="ECO:0007669"/>
    <property type="project" value="TreeGrafter"/>
</dbReference>
<dbReference type="OrthoDB" id="9785826at2"/>
<dbReference type="SUPFAM" id="SSF51735">
    <property type="entry name" value="NAD(P)-binding Rossmann-fold domains"/>
    <property type="match status" value="1"/>
</dbReference>
<accession>A0A1V2ZWG4</accession>
<dbReference type="GO" id="GO:0005737">
    <property type="term" value="C:cytoplasm"/>
    <property type="evidence" value="ECO:0007669"/>
    <property type="project" value="TreeGrafter"/>
</dbReference>
<keyword evidence="2" id="KW-1185">Reference proteome</keyword>
<name>A0A1V2ZWG4_9GAMM</name>
<dbReference type="EMBL" id="MUZR01000049">
    <property type="protein sequence ID" value="OOC09464.1"/>
    <property type="molecule type" value="Genomic_DNA"/>
</dbReference>
<dbReference type="AlphaFoldDB" id="A0A1V2ZWG4"/>
<evidence type="ECO:0000313" key="2">
    <source>
        <dbReference type="Proteomes" id="UP000189177"/>
    </source>
</evidence>
<evidence type="ECO:0000313" key="1">
    <source>
        <dbReference type="EMBL" id="OOC09464.1"/>
    </source>
</evidence>
<proteinExistence type="predicted"/>
<dbReference type="PANTHER" id="PTHR43544">
    <property type="entry name" value="SHORT-CHAIN DEHYDROGENASE/REDUCTASE"/>
    <property type="match status" value="1"/>
</dbReference>
<gene>
    <name evidence="1" type="ORF">B1A74_10775</name>
</gene>
<dbReference type="Pfam" id="PF13561">
    <property type="entry name" value="adh_short_C2"/>
    <property type="match status" value="1"/>
</dbReference>
<dbReference type="PRINTS" id="PR00081">
    <property type="entry name" value="GDHRDH"/>
</dbReference>
<dbReference type="Gene3D" id="3.40.50.720">
    <property type="entry name" value="NAD(P)-binding Rossmann-like Domain"/>
    <property type="match status" value="1"/>
</dbReference>
<sequence length="234" mass="25246">MDSLAHPFRAVVIGATGGLGRAFVTHLENDPNCAQVVALGRSTDPPLELTDEDSIRHAAAWLAEQAPEWDLIIDATGVLTIDGHRPEKRLRELDPTVMAQAFAVNAIGPALIFKHFAGLLPKDRKAVLATLSARVGSIADNHSGGWLSYRASKAALNQIVRTTALELRFSHRRAVVAALQPGTVETPLSEPYRARAPEVLTPERATGALLEVLDALGPEDSGGLFDFEHQRLPY</sequence>
<dbReference type="InterPro" id="IPR051468">
    <property type="entry name" value="Fungal_SecMetab_SDRs"/>
</dbReference>
<reference evidence="1 2" key="1">
    <citation type="submission" date="2017-02" db="EMBL/GenBank/DDBJ databases">
        <title>Genomic diversity within the haloalkaliphilic genus Thioalkalivibrio.</title>
        <authorList>
            <person name="Ahn A.-C."/>
            <person name="Meier-Kolthoff J."/>
            <person name="Overmars L."/>
            <person name="Richter M."/>
            <person name="Woyke T."/>
            <person name="Sorokin D.Y."/>
            <person name="Muyzer G."/>
        </authorList>
    </citation>
    <scope>NUCLEOTIDE SEQUENCE [LARGE SCALE GENOMIC DNA]</scope>
    <source>
        <strain evidence="1 2">HL17</strain>
    </source>
</reference>
<organism evidence="1 2">
    <name type="scientific">Thioalkalivibrio halophilus</name>
    <dbReference type="NCBI Taxonomy" id="252474"/>
    <lineage>
        <taxon>Bacteria</taxon>
        <taxon>Pseudomonadati</taxon>
        <taxon>Pseudomonadota</taxon>
        <taxon>Gammaproteobacteria</taxon>
        <taxon>Chromatiales</taxon>
        <taxon>Ectothiorhodospiraceae</taxon>
        <taxon>Thioalkalivibrio</taxon>
    </lineage>
</organism>
<protein>
    <submittedName>
        <fullName evidence="1">C-factor</fullName>
    </submittedName>
</protein>
<dbReference type="STRING" id="252474.B1A74_10775"/>
<dbReference type="Proteomes" id="UP000189177">
    <property type="component" value="Unassembled WGS sequence"/>
</dbReference>
<dbReference type="InterPro" id="IPR036291">
    <property type="entry name" value="NAD(P)-bd_dom_sf"/>
</dbReference>
<comment type="caution">
    <text evidence="1">The sequence shown here is derived from an EMBL/GenBank/DDBJ whole genome shotgun (WGS) entry which is preliminary data.</text>
</comment>
<dbReference type="RefSeq" id="WP_077244650.1">
    <property type="nucleotide sequence ID" value="NZ_MUZR01000049.1"/>
</dbReference>
<dbReference type="InterPro" id="IPR002347">
    <property type="entry name" value="SDR_fam"/>
</dbReference>